<dbReference type="SMART" id="SM00635">
    <property type="entry name" value="BID_2"/>
    <property type="match status" value="4"/>
</dbReference>
<keyword evidence="5" id="KW-1185">Reference proteome</keyword>
<sequence>MKFFQIMKAVTSLALVFILIFLLLAPQLTQAASGDLVNINFNNYADDAKPTGDFTVTEFGKGKARVKSFLSSSNKSLHLLDQAGDPTLARVSKEFTATTGKVTAEWKFYNAYSGSVNETLYVDLKGNNTAASSVNTVRIGVNYAAGKLVYRNSSNAQVNLAAVSPATWYKVTIIGDTATQTFDAYLDGDLVAAGQSFYSPNIVDFRGLFIETGYSSVNTDFYLDDFIFSTGAIIPQKAVLSSVQVTPVQNQIARSETTDLSVQYVMSDGSQRSVVDAVYYTSSDTSIATVSGNGVVTAVEPGTAIITATATVAGVTKQGSANITVLPGNNTELADLQVGGATVDGFDKGQLTYRVNVNVGSPIPFVTAQVYDLHATAVISQASVVPGTSTVKVTAEDGVSQRSYTVNYVRTGTSSNANLGDLQVEGITVNGFSANTSSYVLNYTGDTVPSVVLSTAEDANAAVSTVVHEDDKHAGRLYLIRVTAQDGLTYKDYRLSIVPAMTLYVSTQGSDSWNGLFSSSVGDSDGPFKSMAKARDTVKALKAGGMTSDITVMIRGGEYFFEQSLEFMAADSGTDGFEVVYKAMPGETPVLNGGKAVTGWQPYSGSIYKAYVGTDWNFKLVMSENGERSFLARHPNSGYNEVADAPPEPMNKLQNFIFNEGDFPLVDDPVASGLETVMWGGSGAPDSSWSQYKAEVKSIDYTSRLISSDVNMTSKNITAGYRYYMRNALELLDSPGEFYLDSVGWLYYWPRHANIDEQLIVAPKVSKLVAFTNGASHITLEGMTFSNSDGSLIDLSGTTYITVKNSKLHNNSGVGVNLINSSYSNIYGNDIYDIGSNGINIDGGSSLKLTDIAGHNEISNNYIHNTGVIVGSGAGIMISNAGYNNVTYNRVDHTPRYSISLKSPKRPGQMVTTNVSGSNKGSLDSESPYYVRNYIHNEYNYIAFNELTDANYDSNDTGVLESWGTSNNTIHNNMIHDSNTPSAFGFGIYLDDGSDDFVISNNLVYNLQNKLTQGTLYAPLVMKGARNKAINNIFADNVATRGAFMQQQNTDYEPNKDLELTRNIFSNNGESLYFFVNWTNGSAPDDKLTYAAPGDRLKTSDYNVFYDPQDRYSFYSMGVTSVDGIDSWKNYLNRKYDQHSVTADPQFMDPAQGDYRLQYDSPAYDVGFVDIDYASVGLKADFSYANGSESLDRLFVGSDLSGFKPLVRLDTGTQAQLQITGRTVSGYVADLAGATITYSSENPSVATVDAAGNVQGVSTGIVKVHVTVIAGGVTKEGSIYISVANGFEKLTMTTGTTQMAVGQTVTLNVYKAESLSGVNMDLGGAVITYSSSNPSVAAVNQAGTVTGISAGIVELTGTVVSGGVTQSSTIQLKVSNNPLMSITNRPATYMIPVGGKIQSLLKGRLYDGTEVTNFSSDQVSFSSANPQVASVDTSGKITGISTGRTDIVTTIVREGVTQTVLINIHIMSPEPELPDGFRVVNFGNAKSSVTYENGEYTIITNANGTGKVNDSVDNMASIVNSVYLPDNQRNLTLTARIEFIELQNNQQVSAGIFIRESLEQGSKMIMLRNQADNGLRMSLRVSDNATMYTGTANWGGASPIDIKLVKEDDVYTAYYKRTGDDWHFLQRFVMDANAVPLLLSNQLLVGIFAYNPMSPGEPTSFRISNFTMTPDIAASPYVKKVTPANAAQNVQELNEPIIVAFNETIQSGDTFGSIALTAGGTTVPVHVTISGNELEITPVDGLQANTQYVLSLPVAAVKNSQNVQFADGGSYSFTTGNG</sequence>
<dbReference type="Pfam" id="PF13205">
    <property type="entry name" value="Big_5"/>
    <property type="match status" value="1"/>
</dbReference>
<dbReference type="Gene3D" id="2.60.120.200">
    <property type="match status" value="1"/>
</dbReference>
<feature type="chain" id="PRO_5045579049" description="BIG2 domain-containing protein" evidence="2">
    <location>
        <begin position="32"/>
        <end position="1778"/>
    </location>
</feature>
<keyword evidence="1 2" id="KW-0732">Signal</keyword>
<dbReference type="PANTHER" id="PTHR36453:SF1">
    <property type="entry name" value="RIGHT HANDED BETA HELIX DOMAIN-CONTAINING PROTEIN"/>
    <property type="match status" value="1"/>
</dbReference>
<dbReference type="SUPFAM" id="SSF51126">
    <property type="entry name" value="Pectin lyase-like"/>
    <property type="match status" value="1"/>
</dbReference>
<dbReference type="SUPFAM" id="SSF49373">
    <property type="entry name" value="Invasin/intimin cell-adhesion fragments"/>
    <property type="match status" value="4"/>
</dbReference>
<feature type="domain" description="BIG2" evidence="3">
    <location>
        <begin position="1213"/>
        <end position="1280"/>
    </location>
</feature>
<dbReference type="SMART" id="SM00710">
    <property type="entry name" value="PbH1"/>
    <property type="match status" value="9"/>
</dbReference>
<dbReference type="InterPro" id="IPR008964">
    <property type="entry name" value="Invasin/intimin_cell_adhesion"/>
</dbReference>
<dbReference type="InterPro" id="IPR006626">
    <property type="entry name" value="PbH1"/>
</dbReference>
<dbReference type="InterPro" id="IPR032812">
    <property type="entry name" value="SbsA_Ig"/>
</dbReference>
<dbReference type="EMBL" id="WHNY01000036">
    <property type="protein sequence ID" value="NOU64634.1"/>
    <property type="molecule type" value="Genomic_DNA"/>
</dbReference>
<name>A0ABX1X8C6_9BACL</name>
<feature type="signal peptide" evidence="2">
    <location>
        <begin position="1"/>
        <end position="31"/>
    </location>
</feature>
<evidence type="ECO:0000313" key="5">
    <source>
        <dbReference type="Proteomes" id="UP000653578"/>
    </source>
</evidence>
<dbReference type="Pfam" id="PF13229">
    <property type="entry name" value="Beta_helix"/>
    <property type="match status" value="1"/>
</dbReference>
<organism evidence="4 5">
    <name type="scientific">Paenibacillus plantarum</name>
    <dbReference type="NCBI Taxonomy" id="2654975"/>
    <lineage>
        <taxon>Bacteria</taxon>
        <taxon>Bacillati</taxon>
        <taxon>Bacillota</taxon>
        <taxon>Bacilli</taxon>
        <taxon>Bacillales</taxon>
        <taxon>Paenibacillaceae</taxon>
        <taxon>Paenibacillus</taxon>
    </lineage>
</organism>
<feature type="domain" description="BIG2" evidence="3">
    <location>
        <begin position="239"/>
        <end position="316"/>
    </location>
</feature>
<dbReference type="PANTHER" id="PTHR36453">
    <property type="entry name" value="SECRETED PROTEIN-RELATED"/>
    <property type="match status" value="1"/>
</dbReference>
<feature type="domain" description="BIG2" evidence="3">
    <location>
        <begin position="1286"/>
        <end position="1371"/>
    </location>
</feature>
<dbReference type="RefSeq" id="WP_171630357.1">
    <property type="nucleotide sequence ID" value="NZ_WHNY01000036.1"/>
</dbReference>
<dbReference type="Proteomes" id="UP000653578">
    <property type="component" value="Unassembled WGS sequence"/>
</dbReference>
<dbReference type="Gene3D" id="2.160.20.10">
    <property type="entry name" value="Single-stranded right-handed beta-helix, Pectin lyase-like"/>
    <property type="match status" value="3"/>
</dbReference>
<evidence type="ECO:0000256" key="2">
    <source>
        <dbReference type="SAM" id="SignalP"/>
    </source>
</evidence>
<dbReference type="Gene3D" id="2.60.40.1080">
    <property type="match status" value="4"/>
</dbReference>
<dbReference type="InterPro" id="IPR011050">
    <property type="entry name" value="Pectin_lyase_fold/virulence"/>
</dbReference>
<gene>
    <name evidence="4" type="ORF">GC096_11395</name>
</gene>
<evidence type="ECO:0000256" key="1">
    <source>
        <dbReference type="ARBA" id="ARBA00022729"/>
    </source>
</evidence>
<dbReference type="InterPro" id="IPR012334">
    <property type="entry name" value="Pectin_lyas_fold"/>
</dbReference>
<accession>A0ABX1X8C6</accession>
<evidence type="ECO:0000259" key="3">
    <source>
        <dbReference type="SMART" id="SM00635"/>
    </source>
</evidence>
<comment type="caution">
    <text evidence="4">The sequence shown here is derived from an EMBL/GenBank/DDBJ whole genome shotgun (WGS) entry which is preliminary data.</text>
</comment>
<reference evidence="4 5" key="1">
    <citation type="submission" date="2019-10" db="EMBL/GenBank/DDBJ databases">
        <title>Description of Paenibacillus humi sp. nov.</title>
        <authorList>
            <person name="Carlier A."/>
            <person name="Qi S."/>
        </authorList>
    </citation>
    <scope>NUCLEOTIDE SEQUENCE [LARGE SCALE GENOMIC DNA]</scope>
    <source>
        <strain evidence="4 5">LMG 31461</strain>
    </source>
</reference>
<feature type="domain" description="BIG2" evidence="3">
    <location>
        <begin position="1387"/>
        <end position="1462"/>
    </location>
</feature>
<evidence type="ECO:0000313" key="4">
    <source>
        <dbReference type="EMBL" id="NOU64634.1"/>
    </source>
</evidence>
<dbReference type="Pfam" id="PF02368">
    <property type="entry name" value="Big_2"/>
    <property type="match status" value="3"/>
</dbReference>
<dbReference type="InterPro" id="IPR039448">
    <property type="entry name" value="Beta_helix"/>
</dbReference>
<protein>
    <recommendedName>
        <fullName evidence="3">BIG2 domain-containing protein</fullName>
    </recommendedName>
</protein>
<proteinExistence type="predicted"/>
<dbReference type="InterPro" id="IPR003343">
    <property type="entry name" value="Big_2"/>
</dbReference>